<gene>
    <name evidence="1" type="ordered locus">DGo_PC0075</name>
</gene>
<name>H8H2X0_DEIGI</name>
<dbReference type="PATRIC" id="fig|745776.4.peg.3852"/>
<organism evidence="1 2">
    <name type="scientific">Deinococcus gobiensis (strain DSM 21396 / JCM 16679 / CGMCC 1.7299 / I-0)</name>
    <dbReference type="NCBI Taxonomy" id="745776"/>
    <lineage>
        <taxon>Bacteria</taxon>
        <taxon>Thermotogati</taxon>
        <taxon>Deinococcota</taxon>
        <taxon>Deinococci</taxon>
        <taxon>Deinococcales</taxon>
        <taxon>Deinococcaceae</taxon>
        <taxon>Deinococcus</taxon>
    </lineage>
</organism>
<protein>
    <submittedName>
        <fullName evidence="1">Methyltransferase type 11</fullName>
    </submittedName>
</protein>
<dbReference type="HOGENOM" id="CLU_3198863_0_0_0"/>
<dbReference type="KEGG" id="dgo:DGo_PC0075"/>
<dbReference type="GO" id="GO:0008168">
    <property type="term" value="F:methyltransferase activity"/>
    <property type="evidence" value="ECO:0007669"/>
    <property type="project" value="UniProtKB-KW"/>
</dbReference>
<geneLocation type="plasmid" evidence="1 2">
    <name>P3</name>
</geneLocation>
<proteinExistence type="predicted"/>
<accession>H8H2X0</accession>
<dbReference type="AlphaFoldDB" id="H8H2X0"/>
<keyword evidence="1" id="KW-0808">Transferase</keyword>
<dbReference type="EMBL" id="CP002194">
    <property type="protein sequence ID" value="AFD27867.1"/>
    <property type="molecule type" value="Genomic_DNA"/>
</dbReference>
<dbReference type="GO" id="GO:0032259">
    <property type="term" value="P:methylation"/>
    <property type="evidence" value="ECO:0007669"/>
    <property type="project" value="UniProtKB-KW"/>
</dbReference>
<evidence type="ECO:0000313" key="1">
    <source>
        <dbReference type="EMBL" id="AFD27867.1"/>
    </source>
</evidence>
<keyword evidence="1" id="KW-0489">Methyltransferase</keyword>
<reference evidence="1 2" key="1">
    <citation type="journal article" date="2012" name="PLoS ONE">
        <title>Genome sequence and transcriptome analysis of the radioresistant bacterium Deinococcus gobiensis: insights into the extreme environmental adaptations.</title>
        <authorList>
            <person name="Yuan M."/>
            <person name="Chen M."/>
            <person name="Zhang W."/>
            <person name="Lu W."/>
            <person name="Wang J."/>
            <person name="Yang M."/>
            <person name="Zhao P."/>
            <person name="Tang R."/>
            <person name="Li X."/>
            <person name="Hao Y."/>
            <person name="Zhou Z."/>
            <person name="Zhan Y."/>
            <person name="Yu H."/>
            <person name="Teng C."/>
            <person name="Yan Y."/>
            <person name="Ping S."/>
            <person name="Wang Y."/>
            <person name="Lin M."/>
        </authorList>
    </citation>
    <scope>NUCLEOTIDE SEQUENCE [LARGE SCALE GENOMIC DNA]</scope>
    <source>
        <strain evidence="2">DSM 21396 / JCM 16679 / CGMCC 1.7299 / I-0</strain>
        <plasmid evidence="1">P3</plasmid>
    </source>
</reference>
<evidence type="ECO:0000313" key="2">
    <source>
        <dbReference type="Proteomes" id="UP000007575"/>
    </source>
</evidence>
<dbReference type="Proteomes" id="UP000007575">
    <property type="component" value="Plasmid P3"/>
</dbReference>
<keyword evidence="2" id="KW-1185">Reference proteome</keyword>
<sequence length="45" mass="5063">MLDNLDLPAEQWDISYLGNPARELTGPNGQTALVHDLILAVRKRF</sequence>
<keyword evidence="1" id="KW-0614">Plasmid</keyword>